<feature type="transmembrane region" description="Helical" evidence="1">
    <location>
        <begin position="283"/>
        <end position="304"/>
    </location>
</feature>
<dbReference type="RefSeq" id="WP_133853741.1">
    <property type="nucleotide sequence ID" value="NZ_SNXZ01000008.1"/>
</dbReference>
<evidence type="ECO:0000256" key="1">
    <source>
        <dbReference type="SAM" id="Phobius"/>
    </source>
</evidence>
<comment type="caution">
    <text evidence="2">The sequence shown here is derived from an EMBL/GenBank/DDBJ whole genome shotgun (WGS) entry which is preliminary data.</text>
</comment>
<keyword evidence="1" id="KW-0472">Membrane</keyword>
<feature type="transmembrane region" description="Helical" evidence="1">
    <location>
        <begin position="368"/>
        <end position="392"/>
    </location>
</feature>
<feature type="transmembrane region" description="Helical" evidence="1">
    <location>
        <begin position="762"/>
        <end position="788"/>
    </location>
</feature>
<feature type="transmembrane region" description="Helical" evidence="1">
    <location>
        <begin position="706"/>
        <end position="730"/>
    </location>
</feature>
<feature type="transmembrane region" description="Helical" evidence="1">
    <location>
        <begin position="808"/>
        <end position="826"/>
    </location>
</feature>
<dbReference type="AlphaFoldDB" id="A0A4R6RZ26"/>
<accession>A0A4R6RZ26</accession>
<feature type="transmembrane region" description="Helical" evidence="1">
    <location>
        <begin position="325"/>
        <end position="348"/>
    </location>
</feature>
<feature type="transmembrane region" description="Helical" evidence="1">
    <location>
        <begin position="413"/>
        <end position="432"/>
    </location>
</feature>
<dbReference type="OrthoDB" id="3653743at2"/>
<proteinExistence type="predicted"/>
<keyword evidence="1" id="KW-1133">Transmembrane helix</keyword>
<organism evidence="2 3">
    <name type="scientific">Labedaea rhizosphaerae</name>
    <dbReference type="NCBI Taxonomy" id="598644"/>
    <lineage>
        <taxon>Bacteria</taxon>
        <taxon>Bacillati</taxon>
        <taxon>Actinomycetota</taxon>
        <taxon>Actinomycetes</taxon>
        <taxon>Pseudonocardiales</taxon>
        <taxon>Pseudonocardiaceae</taxon>
        <taxon>Labedaea</taxon>
    </lineage>
</organism>
<keyword evidence="1" id="KW-0812">Transmembrane</keyword>
<reference evidence="2 3" key="1">
    <citation type="submission" date="2019-03" db="EMBL/GenBank/DDBJ databases">
        <title>Genomic Encyclopedia of Type Strains, Phase IV (KMG-IV): sequencing the most valuable type-strain genomes for metagenomic binning, comparative biology and taxonomic classification.</title>
        <authorList>
            <person name="Goeker M."/>
        </authorList>
    </citation>
    <scope>NUCLEOTIDE SEQUENCE [LARGE SCALE GENOMIC DNA]</scope>
    <source>
        <strain evidence="2 3">DSM 45361</strain>
    </source>
</reference>
<evidence type="ECO:0000313" key="3">
    <source>
        <dbReference type="Proteomes" id="UP000295444"/>
    </source>
</evidence>
<gene>
    <name evidence="2" type="ORF">EV186_108426</name>
</gene>
<name>A0A4R6RZ26_LABRH</name>
<evidence type="ECO:0000313" key="2">
    <source>
        <dbReference type="EMBL" id="TDP92213.1"/>
    </source>
</evidence>
<protein>
    <submittedName>
        <fullName evidence="2">Putative ABC transport system permease protein</fullName>
    </submittedName>
</protein>
<dbReference type="EMBL" id="SNXZ01000008">
    <property type="protein sequence ID" value="TDP92213.1"/>
    <property type="molecule type" value="Genomic_DNA"/>
</dbReference>
<sequence>MQLPWKRAPRAALSGPLTVLVTMVAAVVLSFVAAAAVLHTESAAGAAVAYQESRLCQQSLATGYEMRGAEFTSVKSMLDTAHDEGAKNGFTDTIRAVYAPLGRVDYHGIAPYARFGYRDGAFDNLKVLQGGGRDGLWVPASFAQTAHVKLGDRGLGGQLPPVTAIYQDISDSATPEFWCTERPVVIVPPLSGDGTGPVIFTPSIDTLHHLVSEDTLLTATARYPVRPAPGTLAQARDLLTRSKHASRIVVAQFGNASFTATDAFDRPVVVAEQAQQKVRDSTLPLIAISLLVGLVGLAAVAVQWCQRRHTELRLLWTRGAGLPALGGRAALELAAPLVLGGALGLLLADLLRGWYAPAGALPDGSHRWAALLVAGIVIAGLLVITLTVALRCRGVFDATRRGAARRLARLPRYVPWELITAALAFLSWRRMVPRPTSPPQGHVLIEADPAGLAFPLLVVLTAALVAARLARLGLALAHRARWRWTAGHLALRRLAAARGAAVGVLVVGILAVGTLTVGSGIAGAQQDGLNSKAGMLVGANSTVRVSADTGVDPARLPANTTIVGISDEPGRTLLVIDPATFTQQAALDVQAADQLRGTLKALQEGDSRRALRVNRSLAGPQVPITFQDNVATVAYTASFPYIGTRPGYVVPRTAVKDLREIGRWEVWSSRPAAQLSQELDAAGIAHYSARTADTALDGLPFLTVTWTFTFVAALGLVLAVVAAVALVLAVEVRRRQNALSGALAVRMGLSRRTLVASHGLELGVLAVLATTTGLATGLITTGVSLPLFDPAPWLRPITSIPHMLPTVLTIYAVTACVVGLVCWTAVRSVRGARIGELIRVTT</sequence>
<keyword evidence="3" id="KW-1185">Reference proteome</keyword>
<feature type="transmembrane region" description="Helical" evidence="1">
    <location>
        <begin position="452"/>
        <end position="474"/>
    </location>
</feature>
<feature type="transmembrane region" description="Helical" evidence="1">
    <location>
        <begin position="495"/>
        <end position="522"/>
    </location>
</feature>
<dbReference type="Proteomes" id="UP000295444">
    <property type="component" value="Unassembled WGS sequence"/>
</dbReference>